<keyword evidence="1" id="KW-1133">Transmembrane helix</keyword>
<evidence type="ECO:0000256" key="1">
    <source>
        <dbReference type="SAM" id="Phobius"/>
    </source>
</evidence>
<keyword evidence="1" id="KW-0472">Membrane</keyword>
<dbReference type="Proteomes" id="UP000253426">
    <property type="component" value="Unassembled WGS sequence"/>
</dbReference>
<gene>
    <name evidence="2" type="ORF">DES53_104339</name>
</gene>
<feature type="transmembrane region" description="Helical" evidence="1">
    <location>
        <begin position="64"/>
        <end position="81"/>
    </location>
</feature>
<protein>
    <submittedName>
        <fullName evidence="2">Uncharacterized protein</fullName>
    </submittedName>
</protein>
<dbReference type="OrthoDB" id="192011at2"/>
<dbReference type="EMBL" id="QNRR01000004">
    <property type="protein sequence ID" value="RBP44518.1"/>
    <property type="molecule type" value="Genomic_DNA"/>
</dbReference>
<proteinExistence type="predicted"/>
<comment type="caution">
    <text evidence="2">The sequence shown here is derived from an EMBL/GenBank/DDBJ whole genome shotgun (WGS) entry which is preliminary data.</text>
</comment>
<keyword evidence="1" id="KW-0812">Transmembrane</keyword>
<dbReference type="AlphaFoldDB" id="A0A366HMY3"/>
<reference evidence="2 3" key="1">
    <citation type="submission" date="2018-06" db="EMBL/GenBank/DDBJ databases">
        <title>Genomic Encyclopedia of Type Strains, Phase IV (KMG-IV): sequencing the most valuable type-strain genomes for metagenomic binning, comparative biology and taxonomic classification.</title>
        <authorList>
            <person name="Goeker M."/>
        </authorList>
    </citation>
    <scope>NUCLEOTIDE SEQUENCE [LARGE SCALE GENOMIC DNA]</scope>
    <source>
        <strain evidence="2 3">DSM 25532</strain>
    </source>
</reference>
<organism evidence="2 3">
    <name type="scientific">Roseimicrobium gellanilyticum</name>
    <dbReference type="NCBI Taxonomy" id="748857"/>
    <lineage>
        <taxon>Bacteria</taxon>
        <taxon>Pseudomonadati</taxon>
        <taxon>Verrucomicrobiota</taxon>
        <taxon>Verrucomicrobiia</taxon>
        <taxon>Verrucomicrobiales</taxon>
        <taxon>Verrucomicrobiaceae</taxon>
        <taxon>Roseimicrobium</taxon>
    </lineage>
</organism>
<evidence type="ECO:0000313" key="3">
    <source>
        <dbReference type="Proteomes" id="UP000253426"/>
    </source>
</evidence>
<sequence>MSDFEDIQRLIRLKRHEQPPPGFVDDFVGRLQHRQRAELLQQSARGLLWERINTYFEGLFAPKWGFAGATVMALVAVFFIFKPASSGERGFEVSKVKVLEGVEPISQEEVSRYLTLQRQLMSRHYQGGFGDETIADQDSSYILPPITIQHSDGGLLPAGFQVDMK</sequence>
<dbReference type="RefSeq" id="WP_113958912.1">
    <property type="nucleotide sequence ID" value="NZ_QNRR01000004.1"/>
</dbReference>
<name>A0A366HMY3_9BACT</name>
<accession>A0A366HMY3</accession>
<evidence type="ECO:0000313" key="2">
    <source>
        <dbReference type="EMBL" id="RBP44518.1"/>
    </source>
</evidence>
<keyword evidence="3" id="KW-1185">Reference proteome</keyword>